<dbReference type="InterPro" id="IPR040003">
    <property type="entry name" value="PG18-like"/>
</dbReference>
<name>A0AAE3GY85_9CYAN</name>
<keyword evidence="3" id="KW-1185">Reference proteome</keyword>
<dbReference type="AlphaFoldDB" id="A0AAE3GY85"/>
<protein>
    <recommendedName>
        <fullName evidence="4">Thylakoid lumen protein</fullName>
    </recommendedName>
</protein>
<reference evidence="2" key="1">
    <citation type="submission" date="2022-06" db="EMBL/GenBank/DDBJ databases">
        <title>New cyanobacteria of genus Symplocastrum in benthos of Lake Baikal.</title>
        <authorList>
            <person name="Sorokovikova E."/>
            <person name="Tikhonova I."/>
            <person name="Krasnopeev A."/>
            <person name="Evseev P."/>
            <person name="Gladkikh A."/>
            <person name="Belykh O."/>
        </authorList>
    </citation>
    <scope>NUCLEOTIDE SEQUENCE</scope>
    <source>
        <strain evidence="2">BBK-W-15</strain>
    </source>
</reference>
<dbReference type="PANTHER" id="PTHR35745">
    <property type="entry name" value="BNACNNG14650D PROTEIN"/>
    <property type="match status" value="1"/>
</dbReference>
<comment type="caution">
    <text evidence="2">The sequence shown here is derived from an EMBL/GenBank/DDBJ whole genome shotgun (WGS) entry which is preliminary data.</text>
</comment>
<dbReference type="PANTHER" id="PTHR35745:SF1">
    <property type="entry name" value="OS04G0513000 PROTEIN"/>
    <property type="match status" value="1"/>
</dbReference>
<sequence>MSNPVIHAFFVGRAMASSMSELLEDSLTNALSEVGKFDAEQRERLRQFTQQVMERAEREAEMATGTSISSVSVGSTSVDLQETIDDLRAEIASLRTELQTYRNKRMKVEG</sequence>
<keyword evidence="1" id="KW-0175">Coiled coil</keyword>
<accession>A0AAE3GY85</accession>
<evidence type="ECO:0000313" key="3">
    <source>
        <dbReference type="Proteomes" id="UP001204953"/>
    </source>
</evidence>
<organism evidence="2 3">
    <name type="scientific">Limnofasciculus baicalensis BBK-W-15</name>
    <dbReference type="NCBI Taxonomy" id="2699891"/>
    <lineage>
        <taxon>Bacteria</taxon>
        <taxon>Bacillati</taxon>
        <taxon>Cyanobacteriota</taxon>
        <taxon>Cyanophyceae</taxon>
        <taxon>Coleofasciculales</taxon>
        <taxon>Coleofasciculaceae</taxon>
        <taxon>Limnofasciculus</taxon>
        <taxon>Limnofasciculus baicalensis</taxon>
    </lineage>
</organism>
<dbReference type="Proteomes" id="UP001204953">
    <property type="component" value="Unassembled WGS sequence"/>
</dbReference>
<dbReference type="EMBL" id="JAMZMM010000467">
    <property type="protein sequence ID" value="MCP2732053.1"/>
    <property type="molecule type" value="Genomic_DNA"/>
</dbReference>
<feature type="coiled-coil region" evidence="1">
    <location>
        <begin position="39"/>
        <end position="104"/>
    </location>
</feature>
<evidence type="ECO:0000256" key="1">
    <source>
        <dbReference type="SAM" id="Coils"/>
    </source>
</evidence>
<gene>
    <name evidence="2" type="ORF">NJ959_26850</name>
</gene>
<dbReference type="RefSeq" id="WP_254014781.1">
    <property type="nucleotide sequence ID" value="NZ_JAMZMM010000467.1"/>
</dbReference>
<proteinExistence type="predicted"/>
<dbReference type="GO" id="GO:0010027">
    <property type="term" value="P:thylakoid membrane organization"/>
    <property type="evidence" value="ECO:0007669"/>
    <property type="project" value="InterPro"/>
</dbReference>
<evidence type="ECO:0008006" key="4">
    <source>
        <dbReference type="Google" id="ProtNLM"/>
    </source>
</evidence>
<evidence type="ECO:0000313" key="2">
    <source>
        <dbReference type="EMBL" id="MCP2732053.1"/>
    </source>
</evidence>
<dbReference type="Pfam" id="PF20711">
    <property type="entry name" value="DUF6825"/>
    <property type="match status" value="1"/>
</dbReference>